<accession>A0A1H2LDV0</accession>
<keyword evidence="1" id="KW-0677">Repeat</keyword>
<gene>
    <name evidence="3" type="ORF">SAMN04489737_0779</name>
</gene>
<dbReference type="InterPro" id="IPR036634">
    <property type="entry name" value="PRD_sf"/>
</dbReference>
<dbReference type="OrthoDB" id="9813552at2"/>
<keyword evidence="4" id="KW-1185">Reference proteome</keyword>
<dbReference type="STRING" id="131112.SAMN04489737_0779"/>
<dbReference type="SMART" id="SM01061">
    <property type="entry name" value="CAT_RBD"/>
    <property type="match status" value="1"/>
</dbReference>
<dbReference type="InterPro" id="IPR036650">
    <property type="entry name" value="CAT_RNA-bd_dom_sf"/>
</dbReference>
<evidence type="ECO:0000256" key="1">
    <source>
        <dbReference type="ARBA" id="ARBA00022737"/>
    </source>
</evidence>
<feature type="domain" description="PRD" evidence="2">
    <location>
        <begin position="65"/>
        <end position="174"/>
    </location>
</feature>
<dbReference type="RefSeq" id="WP_091280111.1">
    <property type="nucleotide sequence ID" value="NZ_LT629804.1"/>
</dbReference>
<dbReference type="Pfam" id="PF03123">
    <property type="entry name" value="CAT_RBD"/>
    <property type="match status" value="1"/>
</dbReference>
<dbReference type="Gene3D" id="1.10.1790.10">
    <property type="entry name" value="PRD domain"/>
    <property type="match status" value="2"/>
</dbReference>
<dbReference type="Gene3D" id="2.30.24.10">
    <property type="entry name" value="CAT RNA-binding domain"/>
    <property type="match status" value="1"/>
</dbReference>
<feature type="domain" description="PRD" evidence="2">
    <location>
        <begin position="175"/>
        <end position="282"/>
    </location>
</feature>
<evidence type="ECO:0000313" key="3">
    <source>
        <dbReference type="EMBL" id="SDU79187.1"/>
    </source>
</evidence>
<organism evidence="3 4">
    <name type="scientific">Arcanobacterium phocae</name>
    <dbReference type="NCBI Taxonomy" id="131112"/>
    <lineage>
        <taxon>Bacteria</taxon>
        <taxon>Bacillati</taxon>
        <taxon>Actinomycetota</taxon>
        <taxon>Actinomycetes</taxon>
        <taxon>Actinomycetales</taxon>
        <taxon>Actinomycetaceae</taxon>
        <taxon>Arcanobacterium</taxon>
    </lineage>
</organism>
<dbReference type="PANTHER" id="PTHR30185:SF15">
    <property type="entry name" value="CRYPTIC BETA-GLUCOSIDE BGL OPERON ANTITERMINATOR"/>
    <property type="match status" value="1"/>
</dbReference>
<dbReference type="InterPro" id="IPR004341">
    <property type="entry name" value="CAT_RNA-bd_dom"/>
</dbReference>
<dbReference type="Pfam" id="PF00874">
    <property type="entry name" value="PRD"/>
    <property type="match status" value="2"/>
</dbReference>
<sequence length="282" mass="31087">MKILRIFNNNVVLARQDSGREVIVTGRGVGFKAAAGQYVDPERVVRVFVPLDGRDPDHLGALIAQLGSKVRDIVYQAMVAAHFTDVQLSSPTLFISLCDHVDLALRRLETGQLLHYPLQAEVEHLYHAEYMQAGKFLAELNQLLEAQGQPALPEHETIAVALHLVNAGFAAGDLSQTYTMTGLIQQVIDLIGATFSMDLDQTSINTARLITHMRYLFVRIMQGKQLNDDISSIGATIRSTLTQEYACAENIAQLVALRLGHELNSNEIAYLALHISRVTSAQ</sequence>
<dbReference type="GO" id="GO:0003723">
    <property type="term" value="F:RNA binding"/>
    <property type="evidence" value="ECO:0007669"/>
    <property type="project" value="InterPro"/>
</dbReference>
<dbReference type="EMBL" id="LT629804">
    <property type="protein sequence ID" value="SDU79187.1"/>
    <property type="molecule type" value="Genomic_DNA"/>
</dbReference>
<evidence type="ECO:0000313" key="4">
    <source>
        <dbReference type="Proteomes" id="UP000214355"/>
    </source>
</evidence>
<reference evidence="4" key="1">
    <citation type="submission" date="2016-10" db="EMBL/GenBank/DDBJ databases">
        <authorList>
            <person name="Varghese N."/>
            <person name="Submissions S."/>
        </authorList>
    </citation>
    <scope>NUCLEOTIDE SEQUENCE [LARGE SCALE GENOMIC DNA]</scope>
    <source>
        <strain evidence="4">DSM 10002</strain>
    </source>
</reference>
<protein>
    <submittedName>
        <fullName evidence="3">Transcriptional antiterminator, BglG family</fullName>
    </submittedName>
</protein>
<dbReference type="SUPFAM" id="SSF63520">
    <property type="entry name" value="PTS-regulatory domain, PRD"/>
    <property type="match status" value="2"/>
</dbReference>
<dbReference type="Proteomes" id="UP000214355">
    <property type="component" value="Chromosome I"/>
</dbReference>
<evidence type="ECO:0000259" key="2">
    <source>
        <dbReference type="PROSITE" id="PS51372"/>
    </source>
</evidence>
<dbReference type="PANTHER" id="PTHR30185">
    <property type="entry name" value="CRYPTIC BETA-GLUCOSIDE BGL OPERON ANTITERMINATOR"/>
    <property type="match status" value="1"/>
</dbReference>
<dbReference type="InterPro" id="IPR050661">
    <property type="entry name" value="BglG_antiterminators"/>
</dbReference>
<dbReference type="SUPFAM" id="SSF50151">
    <property type="entry name" value="SacY-like RNA-binding domain"/>
    <property type="match status" value="1"/>
</dbReference>
<dbReference type="GeneID" id="65344517"/>
<dbReference type="InterPro" id="IPR011608">
    <property type="entry name" value="PRD"/>
</dbReference>
<dbReference type="AlphaFoldDB" id="A0A1H2LDV0"/>
<dbReference type="GO" id="GO:0006355">
    <property type="term" value="P:regulation of DNA-templated transcription"/>
    <property type="evidence" value="ECO:0007669"/>
    <property type="project" value="InterPro"/>
</dbReference>
<name>A0A1H2LDV0_9ACTO</name>
<proteinExistence type="predicted"/>
<dbReference type="PROSITE" id="PS51372">
    <property type="entry name" value="PRD_2"/>
    <property type="match status" value="2"/>
</dbReference>